<evidence type="ECO:0000313" key="3">
    <source>
        <dbReference type="Proteomes" id="UP000324767"/>
    </source>
</evidence>
<sequence>MGLASKLSQYQQQGGNQVALLQATLSREACKVSSPVSRAMVKQECQARLDLLGHKVKWAAPCPVSRVLASKAIRHIRFRSRPVRKFYAGQQYGQQPRVSSMASSLRDSSMDNKPDRLGARGNKVVLKGSLVVQRQGIWWCPRAARPVWGTTPGLAARRDSWRPASGSLWWQGQFGGGGGNPAVQQGLMSKLQQIIQSNRLEAFYPPPKLQQLVNRLQQLDFRSLAAKYNMPMNWRTALPLLPCTTSSSMLTTAVLWLLRRGGQLISQVNFNGMTPLGTNLTQKIIQPFLMGDGEPTGEPQSTVGSSYQERQEHEHELPYGPGAIAFEFAQVGKDQAAQAFLGQLDRDPEVGRMIDATSYYELEAEEYKRKGVMLTPDLWLVKLMVGAVDQSFDEQD</sequence>
<evidence type="ECO:0000313" key="2">
    <source>
        <dbReference type="EMBL" id="KAA6406382.1"/>
    </source>
</evidence>
<dbReference type="OrthoDB" id="2142040at2759"/>
<gene>
    <name evidence="2" type="ORF">FRX48_09837</name>
</gene>
<name>A0A5M8PC86_9LECA</name>
<dbReference type="PANTHER" id="PTHR34706">
    <property type="entry name" value="SLR1338 PROTEIN"/>
    <property type="match status" value="1"/>
</dbReference>
<protein>
    <submittedName>
        <fullName evidence="2">Uncharacterized protein</fullName>
    </submittedName>
</protein>
<proteinExistence type="predicted"/>
<dbReference type="EMBL" id="VXIT01000035">
    <property type="protein sequence ID" value="KAA6406382.1"/>
    <property type="molecule type" value="Genomic_DNA"/>
</dbReference>
<dbReference type="Proteomes" id="UP000324767">
    <property type="component" value="Unassembled WGS sequence"/>
</dbReference>
<dbReference type="AlphaFoldDB" id="A0A5M8PC86"/>
<accession>A0A5M8PC86</accession>
<feature type="compositionally biased region" description="Basic and acidic residues" evidence="1">
    <location>
        <begin position="108"/>
        <end position="118"/>
    </location>
</feature>
<organism evidence="2 3">
    <name type="scientific">Lasallia pustulata</name>
    <dbReference type="NCBI Taxonomy" id="136370"/>
    <lineage>
        <taxon>Eukaryota</taxon>
        <taxon>Fungi</taxon>
        <taxon>Dikarya</taxon>
        <taxon>Ascomycota</taxon>
        <taxon>Pezizomycotina</taxon>
        <taxon>Lecanoromycetes</taxon>
        <taxon>OSLEUM clade</taxon>
        <taxon>Umbilicariomycetidae</taxon>
        <taxon>Umbilicariales</taxon>
        <taxon>Umbilicariaceae</taxon>
        <taxon>Lasallia</taxon>
    </lineage>
</organism>
<evidence type="ECO:0000256" key="1">
    <source>
        <dbReference type="SAM" id="MobiDB-lite"/>
    </source>
</evidence>
<dbReference type="PANTHER" id="PTHR34706:SF2">
    <property type="entry name" value="RFEF"/>
    <property type="match status" value="1"/>
</dbReference>
<comment type="caution">
    <text evidence="2">The sequence shown here is derived from an EMBL/GenBank/DDBJ whole genome shotgun (WGS) entry which is preliminary data.</text>
</comment>
<reference evidence="2 3" key="1">
    <citation type="submission" date="2019-09" db="EMBL/GenBank/DDBJ databases">
        <title>The hologenome of the rock-dwelling lichen Lasallia pustulata.</title>
        <authorList>
            <person name="Greshake Tzovaras B."/>
            <person name="Segers F."/>
            <person name="Bicker A."/>
            <person name="Dal Grande F."/>
            <person name="Otte J."/>
            <person name="Hankeln T."/>
            <person name="Schmitt I."/>
            <person name="Ebersberger I."/>
        </authorList>
    </citation>
    <scope>NUCLEOTIDE SEQUENCE [LARGE SCALE GENOMIC DNA]</scope>
    <source>
        <strain evidence="2">A1-1</strain>
    </source>
</reference>
<feature type="region of interest" description="Disordered" evidence="1">
    <location>
        <begin position="92"/>
        <end position="118"/>
    </location>
</feature>